<dbReference type="AlphaFoldDB" id="A0AAD8IYB4"/>
<keyword evidence="1" id="KW-0812">Transmembrane</keyword>
<evidence type="ECO:0000256" key="1">
    <source>
        <dbReference type="SAM" id="Phobius"/>
    </source>
</evidence>
<reference evidence="2" key="1">
    <citation type="submission" date="2023-02" db="EMBL/GenBank/DDBJ databases">
        <title>Genome of toxic invasive species Heracleum sosnowskyi carries increased number of genes despite the absence of recent whole-genome duplications.</title>
        <authorList>
            <person name="Schelkunov M."/>
            <person name="Shtratnikova V."/>
            <person name="Makarenko M."/>
            <person name="Klepikova A."/>
            <person name="Omelchenko D."/>
            <person name="Novikova G."/>
            <person name="Obukhova E."/>
            <person name="Bogdanov V."/>
            <person name="Penin A."/>
            <person name="Logacheva M."/>
        </authorList>
    </citation>
    <scope>NUCLEOTIDE SEQUENCE</scope>
    <source>
        <strain evidence="2">Hsosn_3</strain>
        <tissue evidence="2">Leaf</tissue>
    </source>
</reference>
<dbReference type="Proteomes" id="UP001237642">
    <property type="component" value="Unassembled WGS sequence"/>
</dbReference>
<proteinExistence type="predicted"/>
<evidence type="ECO:0000313" key="3">
    <source>
        <dbReference type="Proteomes" id="UP001237642"/>
    </source>
</evidence>
<keyword evidence="1" id="KW-1133">Transmembrane helix</keyword>
<comment type="caution">
    <text evidence="2">The sequence shown here is derived from an EMBL/GenBank/DDBJ whole genome shotgun (WGS) entry which is preliminary data.</text>
</comment>
<gene>
    <name evidence="2" type="ORF">POM88_012932</name>
</gene>
<feature type="transmembrane region" description="Helical" evidence="1">
    <location>
        <begin position="61"/>
        <end position="79"/>
    </location>
</feature>
<protein>
    <submittedName>
        <fullName evidence="2">Uncharacterized protein</fullName>
    </submittedName>
</protein>
<keyword evidence="3" id="KW-1185">Reference proteome</keyword>
<keyword evidence="1" id="KW-0472">Membrane</keyword>
<organism evidence="2 3">
    <name type="scientific">Heracleum sosnowskyi</name>
    <dbReference type="NCBI Taxonomy" id="360622"/>
    <lineage>
        <taxon>Eukaryota</taxon>
        <taxon>Viridiplantae</taxon>
        <taxon>Streptophyta</taxon>
        <taxon>Embryophyta</taxon>
        <taxon>Tracheophyta</taxon>
        <taxon>Spermatophyta</taxon>
        <taxon>Magnoliopsida</taxon>
        <taxon>eudicotyledons</taxon>
        <taxon>Gunneridae</taxon>
        <taxon>Pentapetalae</taxon>
        <taxon>asterids</taxon>
        <taxon>campanulids</taxon>
        <taxon>Apiales</taxon>
        <taxon>Apiaceae</taxon>
        <taxon>Apioideae</taxon>
        <taxon>apioid superclade</taxon>
        <taxon>Tordylieae</taxon>
        <taxon>Tordyliinae</taxon>
        <taxon>Heracleum</taxon>
    </lineage>
</organism>
<sequence>MLEVTSISAEAELGLDFAQVYESSILHDLADNASTDIIIGTSEQFPTRLQLVPLQDLLDTILLSYFFFALCNFWSFYPIRGCVHLLNKKNENKEVAVDDFLPATKAYEAVQHSM</sequence>
<dbReference type="EMBL" id="JAUIZM010000003">
    <property type="protein sequence ID" value="KAK1393876.1"/>
    <property type="molecule type" value="Genomic_DNA"/>
</dbReference>
<evidence type="ECO:0000313" key="2">
    <source>
        <dbReference type="EMBL" id="KAK1393876.1"/>
    </source>
</evidence>
<accession>A0AAD8IYB4</accession>
<reference evidence="2" key="2">
    <citation type="submission" date="2023-05" db="EMBL/GenBank/DDBJ databases">
        <authorList>
            <person name="Schelkunov M.I."/>
        </authorList>
    </citation>
    <scope>NUCLEOTIDE SEQUENCE</scope>
    <source>
        <strain evidence="2">Hsosn_3</strain>
        <tissue evidence="2">Leaf</tissue>
    </source>
</reference>
<name>A0AAD8IYB4_9APIA</name>